<name>A0A495V8S7_9GAMM</name>
<dbReference type="EC" id="3.1.3.48" evidence="2"/>
<dbReference type="InterPro" id="IPR036196">
    <property type="entry name" value="Ptyr_pPase_sf"/>
</dbReference>
<evidence type="ECO:0000256" key="5">
    <source>
        <dbReference type="PIRSR" id="PIRSR617867-1"/>
    </source>
</evidence>
<dbReference type="PRINTS" id="PR00719">
    <property type="entry name" value="LMWPTPASE"/>
</dbReference>
<dbReference type="InterPro" id="IPR050438">
    <property type="entry name" value="LMW_PTPase"/>
</dbReference>
<evidence type="ECO:0000256" key="3">
    <source>
        <dbReference type="ARBA" id="ARBA00022801"/>
    </source>
</evidence>
<dbReference type="PANTHER" id="PTHR11717">
    <property type="entry name" value="LOW MOLECULAR WEIGHT PROTEIN TYROSINE PHOSPHATASE"/>
    <property type="match status" value="1"/>
</dbReference>
<dbReference type="PANTHER" id="PTHR11717:SF7">
    <property type="entry name" value="LOW MOLECULAR WEIGHT PHOSPHOTYROSINE PROTEIN PHOSPHATASE"/>
    <property type="match status" value="1"/>
</dbReference>
<feature type="active site" description="Nucleophile" evidence="5">
    <location>
        <position position="42"/>
    </location>
</feature>
<dbReference type="CDD" id="cd16343">
    <property type="entry name" value="LMWPTP"/>
    <property type="match status" value="1"/>
</dbReference>
<feature type="active site" evidence="5">
    <location>
        <position position="48"/>
    </location>
</feature>
<keyword evidence="4" id="KW-0904">Protein phosphatase</keyword>
<dbReference type="Proteomes" id="UP000274556">
    <property type="component" value="Unassembled WGS sequence"/>
</dbReference>
<feature type="region of interest" description="Disordered" evidence="6">
    <location>
        <begin position="1"/>
        <end position="29"/>
    </location>
</feature>
<dbReference type="SMART" id="SM00226">
    <property type="entry name" value="LMWPc"/>
    <property type="match status" value="1"/>
</dbReference>
<dbReference type="InterPro" id="IPR023485">
    <property type="entry name" value="Ptyr_pPase"/>
</dbReference>
<gene>
    <name evidence="8" type="ORF">BDD21_3219</name>
</gene>
<accession>A0A495V8S7</accession>
<evidence type="ECO:0000259" key="7">
    <source>
        <dbReference type="SMART" id="SM00226"/>
    </source>
</evidence>
<dbReference type="InterPro" id="IPR017867">
    <property type="entry name" value="Tyr_phospatase_low_mol_wt"/>
</dbReference>
<evidence type="ECO:0000256" key="6">
    <source>
        <dbReference type="SAM" id="MobiDB-lite"/>
    </source>
</evidence>
<feature type="active site" description="Proton donor" evidence="5">
    <location>
        <position position="159"/>
    </location>
</feature>
<dbReference type="FunFam" id="3.40.50.2300:FF:000113">
    <property type="entry name" value="Low molecular weight protein-tyrosine-phosphatase"/>
    <property type="match status" value="1"/>
</dbReference>
<protein>
    <recommendedName>
        <fullName evidence="2">protein-tyrosine-phosphatase</fullName>
        <ecNumber evidence="2">3.1.3.48</ecNumber>
    </recommendedName>
</protein>
<evidence type="ECO:0000313" key="9">
    <source>
        <dbReference type="Proteomes" id="UP000274556"/>
    </source>
</evidence>
<dbReference type="GO" id="GO:0004725">
    <property type="term" value="F:protein tyrosine phosphatase activity"/>
    <property type="evidence" value="ECO:0007669"/>
    <property type="project" value="UniProtKB-EC"/>
</dbReference>
<dbReference type="Pfam" id="PF01451">
    <property type="entry name" value="LMWPc"/>
    <property type="match status" value="1"/>
</dbReference>
<evidence type="ECO:0000256" key="1">
    <source>
        <dbReference type="ARBA" id="ARBA00011063"/>
    </source>
</evidence>
<keyword evidence="9" id="KW-1185">Reference proteome</keyword>
<keyword evidence="3" id="KW-0378">Hydrolase</keyword>
<sequence length="192" mass="21965">MHRNIRMRPVYHTSHDRRRRGKTIMSESKQAESRKVRVLFVCMGNICRSPTAHGVFRQLVVDRGLSHCVEIDSAGTHAYHVGEPPDRRARTTAFERGIDIGDLRARLAERADFESFDYVLAMDRDNYRILSSLCPAGMESKLRLFMEFAPDLGVRDVPDPYYGGARGFDQVFDLVEAASQGLLEDLLQRHLR</sequence>
<comment type="similarity">
    <text evidence="1">Belongs to the low molecular weight phosphotyrosine protein phosphatase family.</text>
</comment>
<dbReference type="EMBL" id="RBXL01000001">
    <property type="protein sequence ID" value="RKT45746.1"/>
    <property type="molecule type" value="Genomic_DNA"/>
</dbReference>
<dbReference type="AlphaFoldDB" id="A0A495V8S7"/>
<organism evidence="8 9">
    <name type="scientific">Thiocapsa rosea</name>
    <dbReference type="NCBI Taxonomy" id="69360"/>
    <lineage>
        <taxon>Bacteria</taxon>
        <taxon>Pseudomonadati</taxon>
        <taxon>Pseudomonadota</taxon>
        <taxon>Gammaproteobacteria</taxon>
        <taxon>Chromatiales</taxon>
        <taxon>Chromatiaceae</taxon>
        <taxon>Thiocapsa</taxon>
    </lineage>
</organism>
<evidence type="ECO:0000256" key="4">
    <source>
        <dbReference type="ARBA" id="ARBA00022912"/>
    </source>
</evidence>
<reference evidence="8 9" key="1">
    <citation type="submission" date="2018-10" db="EMBL/GenBank/DDBJ databases">
        <title>Genomic Encyclopedia of Archaeal and Bacterial Type Strains, Phase II (KMG-II): from individual species to whole genera.</title>
        <authorList>
            <person name="Goeker M."/>
        </authorList>
    </citation>
    <scope>NUCLEOTIDE SEQUENCE [LARGE SCALE GENOMIC DNA]</scope>
    <source>
        <strain evidence="8 9">DSM 235</strain>
    </source>
</reference>
<comment type="caution">
    <text evidence="8">The sequence shown here is derived from an EMBL/GenBank/DDBJ whole genome shotgun (WGS) entry which is preliminary data.</text>
</comment>
<feature type="domain" description="Phosphotyrosine protein phosphatase I" evidence="7">
    <location>
        <begin position="36"/>
        <end position="185"/>
    </location>
</feature>
<evidence type="ECO:0000256" key="2">
    <source>
        <dbReference type="ARBA" id="ARBA00013064"/>
    </source>
</evidence>
<evidence type="ECO:0000313" key="8">
    <source>
        <dbReference type="EMBL" id="RKT45746.1"/>
    </source>
</evidence>
<dbReference type="Gene3D" id="3.40.50.2300">
    <property type="match status" value="1"/>
</dbReference>
<dbReference type="SUPFAM" id="SSF52788">
    <property type="entry name" value="Phosphotyrosine protein phosphatases I"/>
    <property type="match status" value="1"/>
</dbReference>
<proteinExistence type="inferred from homology"/>